<evidence type="ECO:0000256" key="3">
    <source>
        <dbReference type="ARBA" id="ARBA00022837"/>
    </source>
</evidence>
<dbReference type="Pfam" id="PF17678">
    <property type="entry name" value="Glyco_hydro_92N"/>
    <property type="match status" value="1"/>
</dbReference>
<dbReference type="RefSeq" id="WP_160375990.1">
    <property type="nucleotide sequence ID" value="NZ_WSTB01000010.1"/>
</dbReference>
<dbReference type="GO" id="GO:0006516">
    <property type="term" value="P:glycoprotein catabolic process"/>
    <property type="evidence" value="ECO:0007669"/>
    <property type="project" value="TreeGrafter"/>
</dbReference>
<reference evidence="7 8" key="1">
    <citation type="submission" date="2019-12" db="EMBL/GenBank/DDBJ databases">
        <authorList>
            <person name="Kim Y.S."/>
        </authorList>
    </citation>
    <scope>NUCLEOTIDE SEQUENCE [LARGE SCALE GENOMIC DNA]</scope>
    <source>
        <strain evidence="7 8">GA093</strain>
    </source>
</reference>
<dbReference type="Gene3D" id="1.20.1050.60">
    <property type="entry name" value="alpha-1,2-mannosidase"/>
    <property type="match status" value="1"/>
</dbReference>
<dbReference type="GO" id="GO:0000224">
    <property type="term" value="F:peptide-N4-(N-acetyl-beta-glucosaminyl)asparagine amidase activity"/>
    <property type="evidence" value="ECO:0007669"/>
    <property type="project" value="TreeGrafter"/>
</dbReference>
<comment type="caution">
    <text evidence="7">The sequence shown here is derived from an EMBL/GenBank/DDBJ whole genome shotgun (WGS) entry which is preliminary data.</text>
</comment>
<dbReference type="GO" id="GO:0005829">
    <property type="term" value="C:cytosol"/>
    <property type="evidence" value="ECO:0007669"/>
    <property type="project" value="TreeGrafter"/>
</dbReference>
<comment type="subunit">
    <text evidence="2">Monomer.</text>
</comment>
<evidence type="ECO:0000256" key="4">
    <source>
        <dbReference type="SAM" id="SignalP"/>
    </source>
</evidence>
<comment type="cofactor">
    <cofactor evidence="1">
        <name>Ca(2+)</name>
        <dbReference type="ChEBI" id="CHEBI:29108"/>
    </cofactor>
</comment>
<evidence type="ECO:0000313" key="7">
    <source>
        <dbReference type="EMBL" id="MWB96092.1"/>
    </source>
</evidence>
<organism evidence="7 8">
    <name type="scientific">Flavobacterium hydrocarbonoxydans</name>
    <dbReference type="NCBI Taxonomy" id="2683249"/>
    <lineage>
        <taxon>Bacteria</taxon>
        <taxon>Pseudomonadati</taxon>
        <taxon>Bacteroidota</taxon>
        <taxon>Flavobacteriia</taxon>
        <taxon>Flavobacteriales</taxon>
        <taxon>Flavobacteriaceae</taxon>
        <taxon>Flavobacterium</taxon>
    </lineage>
</organism>
<keyword evidence="4" id="KW-0732">Signal</keyword>
<dbReference type="GO" id="GO:0030246">
    <property type="term" value="F:carbohydrate binding"/>
    <property type="evidence" value="ECO:0007669"/>
    <property type="project" value="InterPro"/>
</dbReference>
<feature type="signal peptide" evidence="4">
    <location>
        <begin position="1"/>
        <end position="25"/>
    </location>
</feature>
<dbReference type="Gene3D" id="1.20.1610.10">
    <property type="entry name" value="alpha-1,2-mannosidases domains"/>
    <property type="match status" value="1"/>
</dbReference>
<dbReference type="AlphaFoldDB" id="A0A6I4NST0"/>
<dbReference type="PANTHER" id="PTHR12143">
    <property type="entry name" value="PEPTIDE N-GLYCANASE PNGASE -RELATED"/>
    <property type="match status" value="1"/>
</dbReference>
<dbReference type="GO" id="GO:0005975">
    <property type="term" value="P:carbohydrate metabolic process"/>
    <property type="evidence" value="ECO:0007669"/>
    <property type="project" value="InterPro"/>
</dbReference>
<dbReference type="Pfam" id="PF07971">
    <property type="entry name" value="Glyco_hydro_92"/>
    <property type="match status" value="1"/>
</dbReference>
<dbReference type="SUPFAM" id="SSF48208">
    <property type="entry name" value="Six-hairpin glycosidases"/>
    <property type="match status" value="1"/>
</dbReference>
<keyword evidence="8" id="KW-1185">Reference proteome</keyword>
<dbReference type="Proteomes" id="UP000471501">
    <property type="component" value="Unassembled WGS sequence"/>
</dbReference>
<protein>
    <submittedName>
        <fullName evidence="7">Alpha-mannosidase</fullName>
    </submittedName>
</protein>
<proteinExistence type="predicted"/>
<evidence type="ECO:0000259" key="5">
    <source>
        <dbReference type="Pfam" id="PF07971"/>
    </source>
</evidence>
<dbReference type="InterPro" id="IPR041371">
    <property type="entry name" value="GH92_N"/>
</dbReference>
<evidence type="ECO:0000256" key="1">
    <source>
        <dbReference type="ARBA" id="ARBA00001913"/>
    </source>
</evidence>
<sequence>MFKKSSSFTVKHLFWCLFLSGFVHAQSPGKFVNVFLGTSGDHGQLSPAASYPFRMMSIGPQTYPGTHTGYEYYAKEFIGFTHNRMEGAGCQGDGGNLLITPFQGNWDSSQKLIKKSQKGSPGYYAVSFENGINAEFTVNKNLGMHHYTFKGDNNGIYVDLSYAFVGRFVDEKHEIIANNLEGFIQSGTTCSRGTYKIFYALEANVPLVWEKIGTHQYLAKFPKGVKDIELRVAFSSIDTAHAKQSILGASFLDLKKNTAEVWDEKLSQIKIEGDTERKKLFYSLLYRTLQSPFVISEEDKTYRSIDGTLNKSENVFYNGWAVWDNYKTQLPLLSLAYPKEYKDIAWSLADLYRHGKQDFSTQNEPSQTVRTEHAVVVLLDAFRKGYDVPLKGILDSLVAENAKLDFSTPDKALESSYDNWALSQIYKETGNTEKADFYTNKALDYKKYWKKDFEDLTQKDVDQMSARKMYQGTIWQYRWLVPYDVKGLKELCGSEEKFINQLDEFFNKDYYNHANETDIQAPGLYFATKEAFKSEALMRKIAIDTVTQFYFNDNSRGIDPYVGRIYQNNPKAFLRTMDDDAGAMSSWFVMAASGITPACVGWPVYYLHVPLFQNVIINEKSNHPLKITVENFTEKAIYLNGISLNGKKLNRNWITQDEIRKGGELKIKASEKPLINANYEGWETSIKEQ</sequence>
<dbReference type="Gene3D" id="2.70.98.10">
    <property type="match status" value="1"/>
</dbReference>
<dbReference type="PANTHER" id="PTHR12143:SF39">
    <property type="entry name" value="SECRETED PROTEIN"/>
    <property type="match status" value="1"/>
</dbReference>
<name>A0A6I4NST0_9FLAO</name>
<feature type="domain" description="Glycosyl hydrolase family 92" evidence="5">
    <location>
        <begin position="243"/>
        <end position="668"/>
    </location>
</feature>
<feature type="domain" description="Glycosyl hydrolase family 92 N-terminal" evidence="6">
    <location>
        <begin position="31"/>
        <end position="209"/>
    </location>
</feature>
<evidence type="ECO:0000259" key="6">
    <source>
        <dbReference type="Pfam" id="PF17678"/>
    </source>
</evidence>
<accession>A0A6I4NST0</accession>
<dbReference type="EMBL" id="WSTB01000010">
    <property type="protein sequence ID" value="MWB96092.1"/>
    <property type="molecule type" value="Genomic_DNA"/>
</dbReference>
<dbReference type="InterPro" id="IPR050883">
    <property type="entry name" value="PNGase"/>
</dbReference>
<dbReference type="InterPro" id="IPR008928">
    <property type="entry name" value="6-hairpin_glycosidase_sf"/>
</dbReference>
<gene>
    <name evidence="7" type="ORF">GON26_17130</name>
</gene>
<dbReference type="InterPro" id="IPR014718">
    <property type="entry name" value="GH-type_carb-bd"/>
</dbReference>
<dbReference type="Gene3D" id="3.30.2080.10">
    <property type="entry name" value="GH92 mannosidase domain"/>
    <property type="match status" value="1"/>
</dbReference>
<feature type="chain" id="PRO_5026117978" evidence="4">
    <location>
        <begin position="26"/>
        <end position="689"/>
    </location>
</feature>
<evidence type="ECO:0000313" key="8">
    <source>
        <dbReference type="Proteomes" id="UP000471501"/>
    </source>
</evidence>
<keyword evidence="3" id="KW-0106">Calcium</keyword>
<dbReference type="InterPro" id="IPR012939">
    <property type="entry name" value="Glyco_hydro_92"/>
</dbReference>
<evidence type="ECO:0000256" key="2">
    <source>
        <dbReference type="ARBA" id="ARBA00011245"/>
    </source>
</evidence>